<protein>
    <recommendedName>
        <fullName evidence="3">Plastid lipid-associated protein/fibrillin conserved domain-containing protein</fullName>
    </recommendedName>
</protein>
<organism evidence="2">
    <name type="scientific">Florenciella parvula</name>
    <dbReference type="NCBI Taxonomy" id="236787"/>
    <lineage>
        <taxon>Eukaryota</taxon>
        <taxon>Sar</taxon>
        <taxon>Stramenopiles</taxon>
        <taxon>Ochrophyta</taxon>
        <taxon>Dictyochophyceae</taxon>
        <taxon>Florenciellales</taxon>
        <taxon>Florenciella</taxon>
    </lineage>
</organism>
<dbReference type="EMBL" id="HBGT01029638">
    <property type="protein sequence ID" value="CAD9443869.1"/>
    <property type="molecule type" value="Transcribed_RNA"/>
</dbReference>
<evidence type="ECO:0000313" key="2">
    <source>
        <dbReference type="EMBL" id="CAD9443869.1"/>
    </source>
</evidence>
<proteinExistence type="predicted"/>
<evidence type="ECO:0008006" key="3">
    <source>
        <dbReference type="Google" id="ProtNLM"/>
    </source>
</evidence>
<reference evidence="2" key="1">
    <citation type="submission" date="2021-01" db="EMBL/GenBank/DDBJ databases">
        <authorList>
            <person name="Corre E."/>
            <person name="Pelletier E."/>
            <person name="Niang G."/>
            <person name="Scheremetjew M."/>
            <person name="Finn R."/>
            <person name="Kale V."/>
            <person name="Holt S."/>
            <person name="Cochrane G."/>
            <person name="Meng A."/>
            <person name="Brown T."/>
            <person name="Cohen L."/>
        </authorList>
    </citation>
    <scope>NUCLEOTIDE SEQUENCE</scope>
    <source>
        <strain evidence="2">RCC1693</strain>
    </source>
</reference>
<dbReference type="AlphaFoldDB" id="A0A7S2D6D6"/>
<accession>A0A7S2D6D6</accession>
<name>A0A7S2D6D6_9STRA</name>
<gene>
    <name evidence="2" type="ORF">FPAR1323_LOCUS15490</name>
</gene>
<sequence>MRAVILALALAVSASAFTPTRVGRIARKSIVVNAEQPPRFDPSVITDAGADWKPTGAGSYAGQLDPGSTDTPDFFDDNDESGIQAAAAKAQATTTKKEANDALSVALQSDSWTIGGIERSEDMPKWYDGKPMSVPDGVLDFKMANEQYEAVIMNGAMGFEDFYADLADGTTGVFEVEPKSGTLNKRGGEPQVITVRYKGGGGTGGHLVVQTEEEKWSYELKLP</sequence>
<feature type="chain" id="PRO_5030572021" description="Plastid lipid-associated protein/fibrillin conserved domain-containing protein" evidence="1">
    <location>
        <begin position="17"/>
        <end position="223"/>
    </location>
</feature>
<evidence type="ECO:0000256" key="1">
    <source>
        <dbReference type="SAM" id="SignalP"/>
    </source>
</evidence>
<feature type="signal peptide" evidence="1">
    <location>
        <begin position="1"/>
        <end position="16"/>
    </location>
</feature>
<keyword evidence="1" id="KW-0732">Signal</keyword>